<dbReference type="Gene3D" id="3.30.70.270">
    <property type="match status" value="1"/>
</dbReference>
<keyword evidence="1" id="KW-0472">Membrane</keyword>
<feature type="domain" description="GGDEF" evidence="2">
    <location>
        <begin position="167"/>
        <end position="295"/>
    </location>
</feature>
<feature type="transmembrane region" description="Helical" evidence="1">
    <location>
        <begin position="39"/>
        <end position="59"/>
    </location>
</feature>
<dbReference type="InterPro" id="IPR050706">
    <property type="entry name" value="Cyclic-di-GMP_PDE-like"/>
</dbReference>
<organism evidence="3 4">
    <name type="scientific">Insolitispirillum peregrinum</name>
    <dbReference type="NCBI Taxonomy" id="80876"/>
    <lineage>
        <taxon>Bacteria</taxon>
        <taxon>Pseudomonadati</taxon>
        <taxon>Pseudomonadota</taxon>
        <taxon>Alphaproteobacteria</taxon>
        <taxon>Rhodospirillales</taxon>
        <taxon>Novispirillaceae</taxon>
        <taxon>Insolitispirillum</taxon>
    </lineage>
</organism>
<dbReference type="PROSITE" id="PS50887">
    <property type="entry name" value="GGDEF"/>
    <property type="match status" value="1"/>
</dbReference>
<dbReference type="PANTHER" id="PTHR33121">
    <property type="entry name" value="CYCLIC DI-GMP PHOSPHODIESTERASE PDEF"/>
    <property type="match status" value="1"/>
</dbReference>
<evidence type="ECO:0000313" key="3">
    <source>
        <dbReference type="EMBL" id="SIS97685.1"/>
    </source>
</evidence>
<sequence>MSLPPKPLDASSALMAPLPWAARAPRTPSEDHAVSTPSFGNPILALTLGLIAAAVALALELADVHGGLAAVATGLSVTSAALLALLYIRPATVAAPSPPASAFPLTAPPEGPSQEQAGPFPLPTDPAALQQLYRQITSDTITGLANQIHFLSRLDEMVAQTNREPGRQISLTLFSFDWPEHLDTEQQNAYLSHVASQCRPIVRPGDMVCRLEDKLFALLLPNAGPRAAMACADRLRSTLNPAAYAGAPSPLPHKHYFGVATLKAGESPEDLKNRASQAMLMARQSPDEAVLFASNAPPYPLD</sequence>
<evidence type="ECO:0000259" key="2">
    <source>
        <dbReference type="PROSITE" id="PS50887"/>
    </source>
</evidence>
<dbReference type="AlphaFoldDB" id="A0A1N7NH25"/>
<feature type="transmembrane region" description="Helical" evidence="1">
    <location>
        <begin position="66"/>
        <end position="88"/>
    </location>
</feature>
<dbReference type="InterPro" id="IPR029787">
    <property type="entry name" value="Nucleotide_cyclase"/>
</dbReference>
<gene>
    <name evidence="3" type="ORF">SAMN05421779_105120</name>
</gene>
<keyword evidence="1" id="KW-1133">Transmembrane helix</keyword>
<keyword evidence="1" id="KW-0812">Transmembrane</keyword>
<dbReference type="InterPro" id="IPR000160">
    <property type="entry name" value="GGDEF_dom"/>
</dbReference>
<dbReference type="Proteomes" id="UP000185678">
    <property type="component" value="Unassembled WGS sequence"/>
</dbReference>
<dbReference type="InterPro" id="IPR043128">
    <property type="entry name" value="Rev_trsase/Diguanyl_cyclase"/>
</dbReference>
<accession>A0A1N7NH25</accession>
<evidence type="ECO:0000313" key="4">
    <source>
        <dbReference type="Proteomes" id="UP000185678"/>
    </source>
</evidence>
<proteinExistence type="predicted"/>
<reference evidence="3 4" key="1">
    <citation type="submission" date="2017-01" db="EMBL/GenBank/DDBJ databases">
        <authorList>
            <person name="Mah S.A."/>
            <person name="Swanson W.J."/>
            <person name="Moy G.W."/>
            <person name="Vacquier V.D."/>
        </authorList>
    </citation>
    <scope>NUCLEOTIDE SEQUENCE [LARGE SCALE GENOMIC DNA]</scope>
    <source>
        <strain evidence="3 4">DSM 11589</strain>
    </source>
</reference>
<dbReference type="SMART" id="SM00267">
    <property type="entry name" value="GGDEF"/>
    <property type="match status" value="1"/>
</dbReference>
<dbReference type="GO" id="GO:0071111">
    <property type="term" value="F:cyclic-guanylate-specific phosphodiesterase activity"/>
    <property type="evidence" value="ECO:0007669"/>
    <property type="project" value="InterPro"/>
</dbReference>
<name>A0A1N7NH25_9PROT</name>
<dbReference type="STRING" id="80876.SAMN05421779_105120"/>
<protein>
    <submittedName>
        <fullName evidence="3">Diguanylate cyclase, GGDEF domain</fullName>
    </submittedName>
</protein>
<dbReference type="PANTHER" id="PTHR33121:SF79">
    <property type="entry name" value="CYCLIC DI-GMP PHOSPHODIESTERASE PDED-RELATED"/>
    <property type="match status" value="1"/>
</dbReference>
<evidence type="ECO:0000256" key="1">
    <source>
        <dbReference type="SAM" id="Phobius"/>
    </source>
</evidence>
<dbReference type="SUPFAM" id="SSF55073">
    <property type="entry name" value="Nucleotide cyclase"/>
    <property type="match status" value="1"/>
</dbReference>
<dbReference type="Pfam" id="PF00990">
    <property type="entry name" value="GGDEF"/>
    <property type="match status" value="1"/>
</dbReference>
<dbReference type="EMBL" id="FTOA01000005">
    <property type="protein sequence ID" value="SIS97685.1"/>
    <property type="molecule type" value="Genomic_DNA"/>
</dbReference>
<keyword evidence="4" id="KW-1185">Reference proteome</keyword>